<dbReference type="Gene3D" id="3.30.390.10">
    <property type="entry name" value="Enolase-like, N-terminal domain"/>
    <property type="match status" value="1"/>
</dbReference>
<evidence type="ECO:0000256" key="1">
    <source>
        <dbReference type="ARBA" id="ARBA00001946"/>
    </source>
</evidence>
<evidence type="ECO:0000259" key="4">
    <source>
        <dbReference type="SMART" id="SM00922"/>
    </source>
</evidence>
<comment type="cofactor">
    <cofactor evidence="1">
        <name>Mg(2+)</name>
        <dbReference type="ChEBI" id="CHEBI:18420"/>
    </cofactor>
</comment>
<keyword evidence="7" id="KW-1185">Reference proteome</keyword>
<dbReference type="PANTHER" id="PTHR13794:SF58">
    <property type="entry name" value="MITOCHONDRIAL ENOLASE SUPERFAMILY MEMBER 1"/>
    <property type="match status" value="1"/>
</dbReference>
<organism evidence="5">
    <name type="scientific">Coralloluteibacterium stylophorae</name>
    <dbReference type="NCBI Taxonomy" id="1776034"/>
    <lineage>
        <taxon>Bacteria</taxon>
        <taxon>Pseudomonadati</taxon>
        <taxon>Pseudomonadota</taxon>
        <taxon>Gammaproteobacteria</taxon>
        <taxon>Lysobacterales</taxon>
        <taxon>Lysobacteraceae</taxon>
        <taxon>Coralloluteibacterium</taxon>
    </lineage>
</organism>
<dbReference type="Proteomes" id="UP000675747">
    <property type="component" value="Unassembled WGS sequence"/>
</dbReference>
<dbReference type="InterPro" id="IPR029017">
    <property type="entry name" value="Enolase-like_N"/>
</dbReference>
<dbReference type="CDD" id="cd03328">
    <property type="entry name" value="MR_like_3"/>
    <property type="match status" value="1"/>
</dbReference>
<dbReference type="PROSITE" id="PS00908">
    <property type="entry name" value="MR_MLE_1"/>
    <property type="match status" value="1"/>
</dbReference>
<comment type="caution">
    <text evidence="5">The sequence shown here is derived from an EMBL/GenBank/DDBJ whole genome shotgun (WGS) entry which is preliminary data.</text>
</comment>
<dbReference type="PANTHER" id="PTHR13794">
    <property type="entry name" value="ENOLASE SUPERFAMILY, MANDELATE RACEMASE"/>
    <property type="match status" value="1"/>
</dbReference>
<dbReference type="AlphaFoldDB" id="A0A8J8AWT9"/>
<reference evidence="6 7" key="1">
    <citation type="journal article" date="2021" name="Microbiol. Resour. Announc.">
        <title>Draft Genome Sequence of Coralloluteibacterium stylophorae LMG 29479T.</title>
        <authorList>
            <person name="Karlyshev A.V."/>
            <person name="Kudryashova E.B."/>
            <person name="Ariskina E.V."/>
            <person name="Conroy A.P."/>
            <person name="Abidueva E.Y."/>
        </authorList>
    </citation>
    <scope>NUCLEOTIDE SEQUENCE [LARGE SCALE GENOMIC DNA]</scope>
    <source>
        <strain evidence="6 7">LMG 29479</strain>
    </source>
</reference>
<feature type="domain" description="Mandelate racemase/muconate lactonizing enzyme C-terminal" evidence="4">
    <location>
        <begin position="145"/>
        <end position="241"/>
    </location>
</feature>
<dbReference type="Gene3D" id="3.20.20.120">
    <property type="entry name" value="Enolase-like C-terminal domain"/>
    <property type="match status" value="1"/>
</dbReference>
<dbReference type="EMBL" id="JAGQFT020000001">
    <property type="protein sequence ID" value="MBS7455749.1"/>
    <property type="molecule type" value="Genomic_DNA"/>
</dbReference>
<name>A0A8J8AWT9_9GAMM</name>
<dbReference type="SFLD" id="SFLDS00001">
    <property type="entry name" value="Enolase"/>
    <property type="match status" value="1"/>
</dbReference>
<dbReference type="SMART" id="SM00922">
    <property type="entry name" value="MR_MLE"/>
    <property type="match status" value="1"/>
</dbReference>
<dbReference type="Pfam" id="PF13378">
    <property type="entry name" value="MR_MLE_C"/>
    <property type="match status" value="1"/>
</dbReference>
<dbReference type="InterPro" id="IPR029065">
    <property type="entry name" value="Enolase_C-like"/>
</dbReference>
<evidence type="ECO:0000256" key="2">
    <source>
        <dbReference type="ARBA" id="ARBA00022723"/>
    </source>
</evidence>
<dbReference type="GO" id="GO:0016052">
    <property type="term" value="P:carbohydrate catabolic process"/>
    <property type="evidence" value="ECO:0007669"/>
    <property type="project" value="TreeGrafter"/>
</dbReference>
<dbReference type="GO" id="GO:0000287">
    <property type="term" value="F:magnesium ion binding"/>
    <property type="evidence" value="ECO:0007669"/>
    <property type="project" value="TreeGrafter"/>
</dbReference>
<dbReference type="SFLD" id="SFLDG00179">
    <property type="entry name" value="mandelate_racemase"/>
    <property type="match status" value="1"/>
</dbReference>
<dbReference type="InterPro" id="IPR013341">
    <property type="entry name" value="Mandelate_racemase_N_dom"/>
</dbReference>
<evidence type="ECO:0000313" key="5">
    <source>
        <dbReference type="EMBL" id="MBR0561921.1"/>
    </source>
</evidence>
<gene>
    <name evidence="6" type="ORF">KB893_001180</name>
    <name evidence="5" type="ORF">KB893_05260</name>
</gene>
<dbReference type="InterPro" id="IPR046945">
    <property type="entry name" value="RHMD-like"/>
</dbReference>
<dbReference type="Pfam" id="PF02746">
    <property type="entry name" value="MR_MLE_N"/>
    <property type="match status" value="1"/>
</dbReference>
<dbReference type="SUPFAM" id="SSF51604">
    <property type="entry name" value="Enolase C-terminal domain-like"/>
    <property type="match status" value="1"/>
</dbReference>
<dbReference type="RefSeq" id="WP_211925886.1">
    <property type="nucleotide sequence ID" value="NZ_JAGQFT020000001.1"/>
</dbReference>
<dbReference type="InterPro" id="IPR013342">
    <property type="entry name" value="Mandelate_racemase_C"/>
</dbReference>
<accession>A0A8J8AWT9</accession>
<dbReference type="GO" id="GO:0016836">
    <property type="term" value="F:hydro-lyase activity"/>
    <property type="evidence" value="ECO:0007669"/>
    <property type="project" value="TreeGrafter"/>
</dbReference>
<keyword evidence="3" id="KW-0460">Magnesium</keyword>
<dbReference type="InterPro" id="IPR018110">
    <property type="entry name" value="Mandel_Rmase/mucon_lact_enz_CS"/>
</dbReference>
<evidence type="ECO:0000256" key="3">
    <source>
        <dbReference type="ARBA" id="ARBA00022842"/>
    </source>
</evidence>
<proteinExistence type="predicted"/>
<keyword evidence="2" id="KW-0479">Metal-binding</keyword>
<evidence type="ECO:0000313" key="6">
    <source>
        <dbReference type="EMBL" id="MBS7455749.1"/>
    </source>
</evidence>
<reference evidence="5" key="2">
    <citation type="submission" date="2021-04" db="EMBL/GenBank/DDBJ databases">
        <authorList>
            <person name="Karlyshev A.V."/>
        </authorList>
    </citation>
    <scope>NUCLEOTIDE SEQUENCE</scope>
    <source>
        <strain evidence="5">LMG 29479</strain>
    </source>
</reference>
<protein>
    <submittedName>
        <fullName evidence="5">Mandelate racemase</fullName>
    </submittedName>
</protein>
<sequence>MSAAAVIEDLRLHGLRIATDAPEADGSFAWDTTEMLVVELDAGGSTGLGYTYTQAHAAEVLVRDTLAPLVLGQPVRERAALWLRMNAALRNIGRPGLGTMAVAAVDQALWDLHARLLDVSLADLLGAVREAVPLYGSGGFTSYDDARLAAQLGGWAGEGLRAVKMKVGAEPARDAARVRIAREAVGPGVALMVDANGALDRQQALAAAHDFAEQGVEWFEEPVTSDDPAGLAWLRDRMPAGMRVAAGEYGWDARYFRGMLQAGAVDVLQADATRCGYTGFLQAAALCEAHGIALSAHCAPAVHVPVCAAAPRLAHLEYFHDHVRIESMLLEGVAAPVDGVLCVDRGRPGHGLALRTDAADRYRITP</sequence>
<dbReference type="SUPFAM" id="SSF54826">
    <property type="entry name" value="Enolase N-terminal domain-like"/>
    <property type="match status" value="1"/>
</dbReference>
<dbReference type="InterPro" id="IPR036849">
    <property type="entry name" value="Enolase-like_C_sf"/>
</dbReference>
<dbReference type="EMBL" id="JAGQFT010000027">
    <property type="protein sequence ID" value="MBR0561921.1"/>
    <property type="molecule type" value="Genomic_DNA"/>
</dbReference>
<evidence type="ECO:0000313" key="7">
    <source>
        <dbReference type="Proteomes" id="UP000675747"/>
    </source>
</evidence>
<dbReference type="GO" id="GO:0009063">
    <property type="term" value="P:amino acid catabolic process"/>
    <property type="evidence" value="ECO:0007669"/>
    <property type="project" value="InterPro"/>
</dbReference>